<evidence type="ECO:0008006" key="3">
    <source>
        <dbReference type="Google" id="ProtNLM"/>
    </source>
</evidence>
<name>A0A840YAJ5_9PROT</name>
<dbReference type="Proteomes" id="UP000580654">
    <property type="component" value="Unassembled WGS sequence"/>
</dbReference>
<sequence length="84" mass="9321">MVDTTLIREHMPVVDCHGEPIGTVDTLDAGRIKLTRSGSPDGQHHFIPLAQVSMVDDDKVTTQTTREETFALMRSGQEAQREES</sequence>
<reference evidence="1 2" key="1">
    <citation type="submission" date="2020-08" db="EMBL/GenBank/DDBJ databases">
        <title>Genomic Encyclopedia of Type Strains, Phase IV (KMG-IV): sequencing the most valuable type-strain genomes for metagenomic binning, comparative biology and taxonomic classification.</title>
        <authorList>
            <person name="Goeker M."/>
        </authorList>
    </citation>
    <scope>NUCLEOTIDE SEQUENCE [LARGE SCALE GENOMIC DNA]</scope>
    <source>
        <strain evidence="1 2">DSM 25622</strain>
    </source>
</reference>
<keyword evidence="2" id="KW-1185">Reference proteome</keyword>
<dbReference type="EMBL" id="JACIJD010000022">
    <property type="protein sequence ID" value="MBB5695729.1"/>
    <property type="molecule type" value="Genomic_DNA"/>
</dbReference>
<organism evidence="1 2">
    <name type="scientific">Muricoccus pecuniae</name>
    <dbReference type="NCBI Taxonomy" id="693023"/>
    <lineage>
        <taxon>Bacteria</taxon>
        <taxon>Pseudomonadati</taxon>
        <taxon>Pseudomonadota</taxon>
        <taxon>Alphaproteobacteria</taxon>
        <taxon>Acetobacterales</taxon>
        <taxon>Roseomonadaceae</taxon>
        <taxon>Muricoccus</taxon>
    </lineage>
</organism>
<accession>A0A840YAJ5</accession>
<dbReference type="InterPro" id="IPR018684">
    <property type="entry name" value="DUF2171"/>
</dbReference>
<evidence type="ECO:0000313" key="1">
    <source>
        <dbReference type="EMBL" id="MBB5695729.1"/>
    </source>
</evidence>
<dbReference type="AlphaFoldDB" id="A0A840YAJ5"/>
<proteinExistence type="predicted"/>
<dbReference type="RefSeq" id="WP_184520921.1">
    <property type="nucleotide sequence ID" value="NZ_JACIJD010000022.1"/>
</dbReference>
<protein>
    <recommendedName>
        <fullName evidence="3">DUF2171 domain-containing protein</fullName>
    </recommendedName>
</protein>
<gene>
    <name evidence="1" type="ORF">FHS87_003795</name>
</gene>
<comment type="caution">
    <text evidence="1">The sequence shown here is derived from an EMBL/GenBank/DDBJ whole genome shotgun (WGS) entry which is preliminary data.</text>
</comment>
<evidence type="ECO:0000313" key="2">
    <source>
        <dbReference type="Proteomes" id="UP000580654"/>
    </source>
</evidence>
<dbReference type="Pfam" id="PF09939">
    <property type="entry name" value="DUF2171"/>
    <property type="match status" value="1"/>
</dbReference>